<dbReference type="SUPFAM" id="SSF50729">
    <property type="entry name" value="PH domain-like"/>
    <property type="match status" value="1"/>
</dbReference>
<evidence type="ECO:0000256" key="8">
    <source>
        <dbReference type="ARBA" id="ARBA00023098"/>
    </source>
</evidence>
<dbReference type="InterPro" id="IPR000909">
    <property type="entry name" value="PLipase_C_PInositol-sp_X_dom"/>
</dbReference>
<evidence type="ECO:0000256" key="1">
    <source>
        <dbReference type="ARBA" id="ARBA00001913"/>
    </source>
</evidence>
<dbReference type="InterPro" id="IPR000980">
    <property type="entry name" value="SH2"/>
</dbReference>
<dbReference type="CDD" id="cd08592">
    <property type="entry name" value="PI-PLCc_gamma"/>
    <property type="match status" value="1"/>
</dbReference>
<dbReference type="CDD" id="cd16201">
    <property type="entry name" value="EFh_PI-PLCgamma"/>
    <property type="match status" value="1"/>
</dbReference>
<evidence type="ECO:0000259" key="18">
    <source>
        <dbReference type="PROSITE" id="PS50003"/>
    </source>
</evidence>
<dbReference type="Gene3D" id="1.10.238.10">
    <property type="entry name" value="EF-hand"/>
    <property type="match status" value="2"/>
</dbReference>
<dbReference type="Gene3D" id="2.60.40.150">
    <property type="entry name" value="C2 domain"/>
    <property type="match status" value="1"/>
</dbReference>
<dbReference type="PROSITE" id="PS50007">
    <property type="entry name" value="PIPLC_X_DOMAIN"/>
    <property type="match status" value="1"/>
</dbReference>
<dbReference type="InterPro" id="IPR011993">
    <property type="entry name" value="PH-like_dom_sf"/>
</dbReference>
<dbReference type="EC" id="3.1.4.11" evidence="11"/>
<keyword evidence="5" id="KW-0106">Calcium</keyword>
<dbReference type="InterPro" id="IPR011992">
    <property type="entry name" value="EF-hand-dom_pair"/>
</dbReference>
<dbReference type="SMART" id="SM00252">
    <property type="entry name" value="SH2"/>
    <property type="match status" value="2"/>
</dbReference>
<dbReference type="CDD" id="cd13362">
    <property type="entry name" value="PH_PLC_gamma"/>
    <property type="match status" value="1"/>
</dbReference>
<evidence type="ECO:0000256" key="9">
    <source>
        <dbReference type="ARBA" id="ARBA00023224"/>
    </source>
</evidence>
<dbReference type="PROSITE" id="PS50004">
    <property type="entry name" value="C2"/>
    <property type="match status" value="1"/>
</dbReference>
<dbReference type="SUPFAM" id="SSF47473">
    <property type="entry name" value="EF-hand"/>
    <property type="match status" value="1"/>
</dbReference>
<dbReference type="SMART" id="SM00149">
    <property type="entry name" value="PLCYc"/>
    <property type="match status" value="1"/>
</dbReference>
<dbReference type="CDD" id="cd09932">
    <property type="entry name" value="SH2_C-SH2_PLC_gamma_like"/>
    <property type="match status" value="1"/>
</dbReference>
<dbReference type="Pfam" id="PF00168">
    <property type="entry name" value="C2"/>
    <property type="match status" value="1"/>
</dbReference>
<dbReference type="PRINTS" id="PR00401">
    <property type="entry name" value="SH2DOMAIN"/>
</dbReference>
<dbReference type="InterPro" id="IPR018247">
    <property type="entry name" value="EF_Hand_1_Ca_BS"/>
</dbReference>
<dbReference type="Gene3D" id="2.30.30.40">
    <property type="entry name" value="SH3 Domains"/>
    <property type="match status" value="1"/>
</dbReference>
<dbReference type="InterPro" id="IPR001192">
    <property type="entry name" value="PI-PLC_fam"/>
</dbReference>
<dbReference type="Pfam" id="PF23329">
    <property type="entry name" value="EF_HAND_1_PLCG"/>
    <property type="match status" value="1"/>
</dbReference>
<evidence type="ECO:0000256" key="15">
    <source>
        <dbReference type="SAM" id="MobiDB-lite"/>
    </source>
</evidence>
<dbReference type="Gene3D" id="3.20.20.190">
    <property type="entry name" value="Phosphatidylinositol (PI) phosphodiesterase"/>
    <property type="match status" value="2"/>
</dbReference>
<dbReference type="CDD" id="cd10341">
    <property type="entry name" value="SH2_N-SH2_PLC_gamma_like"/>
    <property type="match status" value="1"/>
</dbReference>
<feature type="domain" description="EF-hand" evidence="21">
    <location>
        <begin position="181"/>
        <end position="216"/>
    </location>
</feature>
<evidence type="ECO:0000259" key="16">
    <source>
        <dbReference type="PROSITE" id="PS50001"/>
    </source>
</evidence>
<feature type="domain" description="SH2" evidence="16">
    <location>
        <begin position="650"/>
        <end position="738"/>
    </location>
</feature>
<dbReference type="PROSITE" id="PS50008">
    <property type="entry name" value="PIPLC_Y_DOMAIN"/>
    <property type="match status" value="1"/>
</dbReference>
<evidence type="ECO:0000256" key="10">
    <source>
        <dbReference type="ARBA" id="ARBA00023674"/>
    </source>
</evidence>
<comment type="function">
    <text evidence="11">Mediates the production of the second messenger molecules diacylglycerol (DAG) and inositol 1,4,5-trisphosphate (IP3). Plays an important role in the regulation of intracellular signaling cascades.</text>
</comment>
<feature type="domain" description="SH2" evidence="16">
    <location>
        <begin position="539"/>
        <end position="639"/>
    </location>
</feature>
<evidence type="ECO:0000256" key="5">
    <source>
        <dbReference type="ARBA" id="ARBA00022837"/>
    </source>
</evidence>
<dbReference type="PIRSF" id="PIRSF000952">
    <property type="entry name" value="PLC-gamma"/>
    <property type="match status" value="1"/>
</dbReference>
<dbReference type="PRINTS" id="PR00390">
    <property type="entry name" value="PHPHLIPASEC"/>
</dbReference>
<keyword evidence="9 11" id="KW-0807">Transducer</keyword>
<dbReference type="InterPro" id="IPR000008">
    <property type="entry name" value="C2_dom"/>
</dbReference>
<dbReference type="InterPro" id="IPR002048">
    <property type="entry name" value="EF_hand_dom"/>
</dbReference>
<dbReference type="InterPro" id="IPR017946">
    <property type="entry name" value="PLC-like_Pdiesterase_TIM-brl"/>
</dbReference>
<dbReference type="PROSITE" id="PS50001">
    <property type="entry name" value="SH2"/>
    <property type="match status" value="2"/>
</dbReference>
<gene>
    <name evidence="23" type="primary">LOC100377901</name>
</gene>
<evidence type="ECO:0000259" key="17">
    <source>
        <dbReference type="PROSITE" id="PS50002"/>
    </source>
</evidence>
<feature type="region of interest" description="Disordered" evidence="15">
    <location>
        <begin position="508"/>
        <end position="529"/>
    </location>
</feature>
<evidence type="ECO:0000259" key="20">
    <source>
        <dbReference type="PROSITE" id="PS50008"/>
    </source>
</evidence>
<dbReference type="SMART" id="SM00239">
    <property type="entry name" value="C2"/>
    <property type="match status" value="1"/>
</dbReference>
<feature type="domain" description="SH3" evidence="17">
    <location>
        <begin position="769"/>
        <end position="829"/>
    </location>
</feature>
<evidence type="ECO:0000256" key="2">
    <source>
        <dbReference type="ARBA" id="ARBA00022443"/>
    </source>
</evidence>
<dbReference type="InterPro" id="IPR036028">
    <property type="entry name" value="SH3-like_dom_sf"/>
</dbReference>
<keyword evidence="3" id="KW-0677">Repeat</keyword>
<dbReference type="CDD" id="cd00275">
    <property type="entry name" value="C2_PLC_like"/>
    <property type="match status" value="1"/>
</dbReference>
<evidence type="ECO:0000313" key="22">
    <source>
        <dbReference type="Proteomes" id="UP000694865"/>
    </source>
</evidence>
<dbReference type="Pfam" id="PF23583">
    <property type="entry name" value="EF_HAND_2_PLCG"/>
    <property type="match status" value="1"/>
</dbReference>
<dbReference type="GeneID" id="100377901"/>
<dbReference type="Pfam" id="PF00017">
    <property type="entry name" value="SH2"/>
    <property type="match status" value="2"/>
</dbReference>
<keyword evidence="8 11" id="KW-0443">Lipid metabolism</keyword>
<protein>
    <recommendedName>
        <fullName evidence="11">1-phosphatidylinositol 4,5-bisphosphate phosphodiesterase gamma</fullName>
        <ecNumber evidence="11">3.1.4.11</ecNumber>
    </recommendedName>
</protein>
<evidence type="ECO:0000256" key="4">
    <source>
        <dbReference type="ARBA" id="ARBA00022801"/>
    </source>
</evidence>
<dbReference type="SMART" id="SM00148">
    <property type="entry name" value="PLCXc"/>
    <property type="match status" value="1"/>
</dbReference>
<dbReference type="CDD" id="cd11825">
    <property type="entry name" value="SH3_PLCgamma"/>
    <property type="match status" value="1"/>
</dbReference>
<dbReference type="InterPro" id="IPR016279">
    <property type="entry name" value="PLC-gamma"/>
</dbReference>
<feature type="domain" description="PI-PLC Y-box" evidence="20">
    <location>
        <begin position="927"/>
        <end position="1041"/>
    </location>
</feature>
<keyword evidence="2 13" id="KW-0728">SH3 domain</keyword>
<evidence type="ECO:0000256" key="7">
    <source>
        <dbReference type="ARBA" id="ARBA00022999"/>
    </source>
</evidence>
<dbReference type="RefSeq" id="XP_002742254.1">
    <property type="nucleotide sequence ID" value="XM_002742208.2"/>
</dbReference>
<dbReference type="SUPFAM" id="SSF51695">
    <property type="entry name" value="PLC-like phosphodiesterases"/>
    <property type="match status" value="1"/>
</dbReference>
<keyword evidence="14" id="KW-0175">Coiled coil</keyword>
<feature type="domain" description="C2" evidence="19">
    <location>
        <begin position="1044"/>
        <end position="1167"/>
    </location>
</feature>
<dbReference type="SUPFAM" id="SSF49562">
    <property type="entry name" value="C2 domain (Calcium/lipid-binding domain, CaLB)"/>
    <property type="match status" value="1"/>
</dbReference>
<feature type="coiled-coil region" evidence="14">
    <location>
        <begin position="1222"/>
        <end position="1249"/>
    </location>
</feature>
<dbReference type="PROSITE" id="PS50222">
    <property type="entry name" value="EF_HAND_2"/>
    <property type="match status" value="1"/>
</dbReference>
<evidence type="ECO:0000256" key="13">
    <source>
        <dbReference type="PROSITE-ProRule" id="PRU00192"/>
    </source>
</evidence>
<dbReference type="InterPro" id="IPR057061">
    <property type="entry name" value="PLCG_EF-hand_2"/>
</dbReference>
<keyword evidence="6 11" id="KW-0442">Lipid degradation</keyword>
<dbReference type="Pfam" id="PF00387">
    <property type="entry name" value="PI-PLC-Y"/>
    <property type="match status" value="1"/>
</dbReference>
<comment type="catalytic activity">
    <reaction evidence="10">
        <text>a 1,2-diacyl-sn-glycero-3-phospho-(1D-myo-inositol-4,5-bisphosphate) + H2O = 1D-myo-inositol 1,4,5-trisphosphate + a 1,2-diacyl-sn-glycerol + H(+)</text>
        <dbReference type="Rhea" id="RHEA:33179"/>
        <dbReference type="ChEBI" id="CHEBI:15377"/>
        <dbReference type="ChEBI" id="CHEBI:15378"/>
        <dbReference type="ChEBI" id="CHEBI:17815"/>
        <dbReference type="ChEBI" id="CHEBI:58456"/>
        <dbReference type="ChEBI" id="CHEBI:203600"/>
        <dbReference type="EC" id="3.1.4.11"/>
    </reaction>
    <physiologicalReaction direction="left-to-right" evidence="10">
        <dbReference type="Rhea" id="RHEA:33180"/>
    </physiologicalReaction>
</comment>
<dbReference type="InterPro" id="IPR001849">
    <property type="entry name" value="PH_domain"/>
</dbReference>
<dbReference type="InterPro" id="IPR056586">
    <property type="entry name" value="EF-hand_PLCG1"/>
</dbReference>
<feature type="domain" description="PH" evidence="18">
    <location>
        <begin position="869"/>
        <end position="905"/>
    </location>
</feature>
<sequence length="1272" mass="146599">MAACALHNGEMSPHSPELNELLRKLELGVVMTKFFPKKRPEKRTFQVKLETRQIIWSRVLGRAEGAADIREIKEIRPGKNSRDFERWPDDARKIDSAMCFVIMYGNEFRLKILSCAAITPDACDMWMKGLAWLVKDTLNSCHLLMVERWLWKEFYSMDRNKSNSVTVKDLKSFLPRANCKISTTKLRELFKDVDTRKRGEIGFESFAAFYHELVHQPEIADRFVDFFSDGDKIVSLSDFLNFLRTEQKDPLANNVDAVKQFLHDFVEDPTRQVQEPYLTVKEFVDYIYSKQNTIWDSSQDVVCHDMDQPMSHYWIACSHNTYLTGDQYLSESSCEAYVRCLRMGCRCVELDCWDGPEGYPVIFHGHTLTSKIKFIDVIKTIKEHAFATSEYPVILSIENHCSLPQQRKMASAFQEVFGDMLLSQPIDRDATMLPSPNQLKRKVILKHKKLPEGASDTFSVSASYDTTVDDLSNSIKNGLLYLEDPMDAEWAPHFFVLTSNKIYYSEETETQNNQDDDDESTNGQSEGLSSDELHFSEKWFHGKLKQPRDTAEQLIVEYHEGDGTFLVRESDTFKGDFILSFWAKDKVNHCRIKSKQERGLTKYYLLDNLLFDSLYSLITHYRTYPLKSKDMEIVLTHSVPQPQSHENKDWYHNRLTRKDSENMMKRVHRDGAFLVRRSERIDYYAISFRAEGKIKHCRIKEEGRLFTIGTAQFESLVELVHYYEKHPLYRKMKLKYPVNQAIVDRIGMEPEEGAVYGVAGVYMDPNTFVAKVTVKALYDYRAQRDDELTFCKHAIITNVDKQDGGWWKGDYGGKKQMWFPSNYVEELEPLNSSMDSSTDSTPLGNLQKGVIDIQGCCIDIIPGGKGERRYVFRIMSPSQPIPLEVAADSEEEALSWQNSIRTAVEWAEKRDVDVRQHERNLRIAKEFSDLIVYCRSVPFKEDCIPGNYYEMSSFPETKVEKYVAKGKAALFTRYNKFQFSRVYPKGQRVDSSNYDPMPCWMCGSQMVALNYQTPDRPIQINAGRFLANGKCGMVLLPDCMRNIEGYDPTDKNILNGVVEPITITITIMGARHLIKTGRGIASPFVEVEIIGTDYDNHNKYKTKTKVDNGLNPVWMEVCEFDIINPPVAMIRFSVQDEDMFGDPNFLGQATYPISCIRNGYRSVPLCNGYSEELELGALLVHIEIRNAKEGEDGNIYASIQELRSRTQELSSRVVAYESGEPTANETAQYNAMSEELRAAQDRLFMLTEQRKNRHTIRNCPSRLRGYADAKFN</sequence>
<organism evidence="22 23">
    <name type="scientific">Saccoglossus kowalevskii</name>
    <name type="common">Acorn worm</name>
    <dbReference type="NCBI Taxonomy" id="10224"/>
    <lineage>
        <taxon>Eukaryota</taxon>
        <taxon>Metazoa</taxon>
        <taxon>Hemichordata</taxon>
        <taxon>Enteropneusta</taxon>
        <taxon>Harrimaniidae</taxon>
        <taxon>Saccoglossus</taxon>
    </lineage>
</organism>
<keyword evidence="22" id="KW-1185">Reference proteome</keyword>
<evidence type="ECO:0000256" key="14">
    <source>
        <dbReference type="SAM" id="Coils"/>
    </source>
</evidence>
<dbReference type="PANTHER" id="PTHR10336:SF159">
    <property type="entry name" value="1-PHOSPHATIDYLINOSITOL 4,5-BISPHOSPHATE PHOSPHODIESTERASE GAMMA"/>
    <property type="match status" value="1"/>
</dbReference>
<evidence type="ECO:0000256" key="6">
    <source>
        <dbReference type="ARBA" id="ARBA00022963"/>
    </source>
</evidence>
<dbReference type="PANTHER" id="PTHR10336">
    <property type="entry name" value="PHOSPHOINOSITIDE-SPECIFIC PHOSPHOLIPASE C FAMILY PROTEIN"/>
    <property type="match status" value="1"/>
</dbReference>
<dbReference type="Pfam" id="PF00018">
    <property type="entry name" value="SH3_1"/>
    <property type="match status" value="1"/>
</dbReference>
<dbReference type="InterPro" id="IPR035023">
    <property type="entry name" value="PLC-gamma_C-SH2"/>
</dbReference>
<keyword evidence="7 12" id="KW-0727">SH2 domain</keyword>
<evidence type="ECO:0000256" key="3">
    <source>
        <dbReference type="ARBA" id="ARBA00022737"/>
    </source>
</evidence>
<dbReference type="PRINTS" id="PR00452">
    <property type="entry name" value="SH3DOMAIN"/>
</dbReference>
<dbReference type="Gene3D" id="3.30.505.10">
    <property type="entry name" value="SH2 domain"/>
    <property type="match status" value="2"/>
</dbReference>
<dbReference type="InterPro" id="IPR001711">
    <property type="entry name" value="PLipase_C_Pinositol-sp_Y"/>
</dbReference>
<keyword evidence="4 11" id="KW-0378">Hydrolase</keyword>
<evidence type="ECO:0000259" key="19">
    <source>
        <dbReference type="PROSITE" id="PS50004"/>
    </source>
</evidence>
<dbReference type="InterPro" id="IPR035892">
    <property type="entry name" value="C2_domain_sf"/>
</dbReference>
<dbReference type="PROSITE" id="PS50003">
    <property type="entry name" value="PH_DOMAIN"/>
    <property type="match status" value="1"/>
</dbReference>
<proteinExistence type="predicted"/>
<evidence type="ECO:0000256" key="11">
    <source>
        <dbReference type="PIRNR" id="PIRNR000952"/>
    </source>
</evidence>
<evidence type="ECO:0000256" key="12">
    <source>
        <dbReference type="PROSITE-ProRule" id="PRU00191"/>
    </source>
</evidence>
<dbReference type="Proteomes" id="UP000694865">
    <property type="component" value="Unplaced"/>
</dbReference>
<name>A0ABM0H1P8_SACKO</name>
<comment type="cofactor">
    <cofactor evidence="1">
        <name>Ca(2+)</name>
        <dbReference type="ChEBI" id="CHEBI:29108"/>
    </cofactor>
</comment>
<dbReference type="InterPro" id="IPR035024">
    <property type="entry name" value="PLC-gamma_N-SH2"/>
</dbReference>
<dbReference type="SMART" id="SM00326">
    <property type="entry name" value="SH3"/>
    <property type="match status" value="1"/>
</dbReference>
<evidence type="ECO:0000313" key="23">
    <source>
        <dbReference type="RefSeq" id="XP_002742254.1"/>
    </source>
</evidence>
<dbReference type="SUPFAM" id="SSF50044">
    <property type="entry name" value="SH3-domain"/>
    <property type="match status" value="1"/>
</dbReference>
<feature type="compositionally biased region" description="Acidic residues" evidence="15">
    <location>
        <begin position="508"/>
        <end position="520"/>
    </location>
</feature>
<dbReference type="SUPFAM" id="SSF55550">
    <property type="entry name" value="SH2 domain"/>
    <property type="match status" value="2"/>
</dbReference>
<dbReference type="InterPro" id="IPR001452">
    <property type="entry name" value="SH3_domain"/>
</dbReference>
<dbReference type="SMART" id="SM00233">
    <property type="entry name" value="PH"/>
    <property type="match status" value="2"/>
</dbReference>
<dbReference type="PROSITE" id="PS50002">
    <property type="entry name" value="SH3"/>
    <property type="match status" value="1"/>
</dbReference>
<dbReference type="PROSITE" id="PS00018">
    <property type="entry name" value="EF_HAND_1"/>
    <property type="match status" value="1"/>
</dbReference>
<dbReference type="Gene3D" id="2.30.29.30">
    <property type="entry name" value="Pleckstrin-homology domain (PH domain)/Phosphotyrosine-binding domain (PTB)"/>
    <property type="match status" value="1"/>
</dbReference>
<dbReference type="Pfam" id="PF00388">
    <property type="entry name" value="PI-PLC-X"/>
    <property type="match status" value="1"/>
</dbReference>
<accession>A0ABM0H1P8</accession>
<evidence type="ECO:0000259" key="21">
    <source>
        <dbReference type="PROSITE" id="PS50222"/>
    </source>
</evidence>
<dbReference type="InterPro" id="IPR036860">
    <property type="entry name" value="SH2_dom_sf"/>
</dbReference>
<reference evidence="23" key="1">
    <citation type="submission" date="2025-08" db="UniProtKB">
        <authorList>
            <consortium name="RefSeq"/>
        </authorList>
    </citation>
    <scope>IDENTIFICATION</scope>
    <source>
        <tissue evidence="23">Testes</tissue>
    </source>
</reference>